<feature type="non-terminal residue" evidence="2">
    <location>
        <position position="1"/>
    </location>
</feature>
<evidence type="ECO:0000313" key="2">
    <source>
        <dbReference type="EMBL" id="KMZ89610.1"/>
    </source>
</evidence>
<name>A0A0J9T2I1_PLAVI</name>
<proteinExistence type="predicted"/>
<reference evidence="2 3" key="1">
    <citation type="submission" date="2011-08" db="EMBL/GenBank/DDBJ databases">
        <title>The Genome Sequence of Plasmodium vivax Mauritania I.</title>
        <authorList>
            <consortium name="The Broad Institute Genome Sequencing Platform"/>
            <consortium name="The Broad Institute Genome Sequencing Center for Infectious Disease"/>
            <person name="Neafsey D."/>
            <person name="Carlton J."/>
            <person name="Barnwell J."/>
            <person name="Collins W."/>
            <person name="Escalante A."/>
            <person name="Mullikin J."/>
            <person name="Saul A."/>
            <person name="Guigo R."/>
            <person name="Camara F."/>
            <person name="Young S.K."/>
            <person name="Zeng Q."/>
            <person name="Gargeya S."/>
            <person name="Fitzgerald M."/>
            <person name="Haas B."/>
            <person name="Abouelleil A."/>
            <person name="Alvarado L."/>
            <person name="Arachchi H.M."/>
            <person name="Berlin A."/>
            <person name="Brown A."/>
            <person name="Chapman S.B."/>
            <person name="Chen Z."/>
            <person name="Dunbar C."/>
            <person name="Freedman E."/>
            <person name="Gearin G."/>
            <person name="Gellesch M."/>
            <person name="Goldberg J."/>
            <person name="Griggs A."/>
            <person name="Gujja S."/>
            <person name="Heiman D."/>
            <person name="Howarth C."/>
            <person name="Larson L."/>
            <person name="Lui A."/>
            <person name="MacDonald P.J.P."/>
            <person name="Montmayeur A."/>
            <person name="Murphy C."/>
            <person name="Neiman D."/>
            <person name="Pearson M."/>
            <person name="Priest M."/>
            <person name="Roberts A."/>
            <person name="Saif S."/>
            <person name="Shea T."/>
            <person name="Shenoy N."/>
            <person name="Sisk P."/>
            <person name="Stolte C."/>
            <person name="Sykes S."/>
            <person name="Wortman J."/>
            <person name="Nusbaum C."/>
            <person name="Birren B."/>
        </authorList>
    </citation>
    <scope>NUCLEOTIDE SEQUENCE [LARGE SCALE GENOMIC DNA]</scope>
    <source>
        <strain evidence="2 3">Mauritania I</strain>
    </source>
</reference>
<sequence>EKALQLLPTKKIYDQLDKGSDECQKDNFYITAKGLLNQYNVHHVGSDKILKGLCYVYRNNFPGKSDNDICNFLYYWIGDILYNNLNHRIQFNSVISYLFSNLKNYKVKNCIAPLYYNIIEDKYFKKIKLFFDYSKDYDIYEKQISNKNPTCNKKYYEYLQTYVETYKEFEGECPNKSHSSGYCKAFNEYFDEKIRTNLSKLTCNLQDIKPEAKEAHSQTEEMKEKRLQASGMEGKGETLSTGSEGGREQSAEPPSSLVHPSNEETPEMGSNPPPSYDPPTPTITKSIVTSASAAGLLVPPFLIYNVIIIVNIQQDVLFYI</sequence>
<dbReference type="Proteomes" id="UP000053776">
    <property type="component" value="Unassembled WGS sequence"/>
</dbReference>
<feature type="region of interest" description="Disordered" evidence="1">
    <location>
        <begin position="212"/>
        <end position="283"/>
    </location>
</feature>
<feature type="compositionally biased region" description="Basic and acidic residues" evidence="1">
    <location>
        <begin position="212"/>
        <end position="227"/>
    </location>
</feature>
<dbReference type="AlphaFoldDB" id="A0A0J9T2I1"/>
<dbReference type="InterPro" id="IPR008780">
    <property type="entry name" value="Plasmodium_Vir"/>
</dbReference>
<evidence type="ECO:0000256" key="1">
    <source>
        <dbReference type="SAM" id="MobiDB-lite"/>
    </source>
</evidence>
<protein>
    <submittedName>
        <fullName evidence="2">Uncharacterized protein</fullName>
    </submittedName>
</protein>
<dbReference type="Pfam" id="PF05795">
    <property type="entry name" value="Plasmodium_Vir"/>
    <property type="match status" value="1"/>
</dbReference>
<organism evidence="2 3">
    <name type="scientific">Plasmodium vivax Mauritania I</name>
    <dbReference type="NCBI Taxonomy" id="1035515"/>
    <lineage>
        <taxon>Eukaryota</taxon>
        <taxon>Sar</taxon>
        <taxon>Alveolata</taxon>
        <taxon>Apicomplexa</taxon>
        <taxon>Aconoidasida</taxon>
        <taxon>Haemosporida</taxon>
        <taxon>Plasmodiidae</taxon>
        <taxon>Plasmodium</taxon>
        <taxon>Plasmodium (Plasmodium)</taxon>
    </lineage>
</organism>
<dbReference type="EMBL" id="KQ235166">
    <property type="protein sequence ID" value="KMZ89610.1"/>
    <property type="molecule type" value="Genomic_DNA"/>
</dbReference>
<gene>
    <name evidence="2" type="ORF">PVMG_06067</name>
</gene>
<feature type="compositionally biased region" description="Pro residues" evidence="1">
    <location>
        <begin position="271"/>
        <end position="281"/>
    </location>
</feature>
<accession>A0A0J9T2I1</accession>
<evidence type="ECO:0000313" key="3">
    <source>
        <dbReference type="Proteomes" id="UP000053776"/>
    </source>
</evidence>